<dbReference type="RefSeq" id="WP_192394757.1">
    <property type="nucleotide sequence ID" value="NZ_CAJHIU010000002.1"/>
</dbReference>
<keyword evidence="1" id="KW-1133">Transmembrane helix</keyword>
<reference evidence="3 4" key="1">
    <citation type="submission" date="2020-09" db="EMBL/GenBank/DDBJ databases">
        <title>Methylomonas albis sp. nov. and Methylomonas fluvii sp. nov.: Two cold-adapted methanotrophs from the River Elbe and an amended description of Methylovulum psychrotolerans strain Eb1.</title>
        <authorList>
            <person name="Bussmann I.K."/>
            <person name="Klings K.-W."/>
            <person name="Warnstedt J."/>
            <person name="Hoppert M."/>
            <person name="Saborowski A."/>
            <person name="Horn F."/>
            <person name="Liebner S."/>
        </authorList>
    </citation>
    <scope>NUCLEOTIDE SEQUENCE [LARGE SCALE GENOMIC DNA]</scope>
    <source>
        <strain evidence="3 4">EbB</strain>
    </source>
</reference>
<dbReference type="EMBL" id="JACXST010000002">
    <property type="protein sequence ID" value="MBD9362011.1"/>
    <property type="molecule type" value="Genomic_DNA"/>
</dbReference>
<keyword evidence="1" id="KW-0472">Membrane</keyword>
<dbReference type="InterPro" id="IPR021309">
    <property type="entry name" value="YgaP-like_TM"/>
</dbReference>
<keyword evidence="1" id="KW-0812">Transmembrane</keyword>
<proteinExistence type="predicted"/>
<dbReference type="Proteomes" id="UP000641152">
    <property type="component" value="Unassembled WGS sequence"/>
</dbReference>
<sequence>MSIDRLVMAFAGSFVLISLALAHWHSPNWLWFTAFVGANLLQASFSGFCPLAIILKKLGVKSGCAF</sequence>
<evidence type="ECO:0000313" key="4">
    <source>
        <dbReference type="Proteomes" id="UP000641152"/>
    </source>
</evidence>
<organism evidence="3 4">
    <name type="scientific">Methylomonas fluvii</name>
    <dbReference type="NCBI Taxonomy" id="1854564"/>
    <lineage>
        <taxon>Bacteria</taxon>
        <taxon>Pseudomonadati</taxon>
        <taxon>Pseudomonadota</taxon>
        <taxon>Gammaproteobacteria</taxon>
        <taxon>Methylococcales</taxon>
        <taxon>Methylococcaceae</taxon>
        <taxon>Methylomonas</taxon>
    </lineage>
</organism>
<evidence type="ECO:0000256" key="1">
    <source>
        <dbReference type="SAM" id="Phobius"/>
    </source>
</evidence>
<evidence type="ECO:0000259" key="2">
    <source>
        <dbReference type="Pfam" id="PF11127"/>
    </source>
</evidence>
<comment type="caution">
    <text evidence="3">The sequence shown here is derived from an EMBL/GenBank/DDBJ whole genome shotgun (WGS) entry which is preliminary data.</text>
</comment>
<feature type="domain" description="Inner membrane protein YgaP-like transmembrane" evidence="2">
    <location>
        <begin position="2"/>
        <end position="56"/>
    </location>
</feature>
<accession>A0ABR9DFZ3</accession>
<dbReference type="Pfam" id="PF11127">
    <property type="entry name" value="YgaP-like_TM"/>
    <property type="match status" value="1"/>
</dbReference>
<gene>
    <name evidence="3" type="ORF">EBB_16110</name>
</gene>
<feature type="transmembrane region" description="Helical" evidence="1">
    <location>
        <begin position="32"/>
        <end position="55"/>
    </location>
</feature>
<keyword evidence="4" id="KW-1185">Reference proteome</keyword>
<dbReference type="Gene3D" id="6.10.140.1340">
    <property type="match status" value="1"/>
</dbReference>
<protein>
    <submittedName>
        <fullName evidence="3">DUF2892 domain-containing protein</fullName>
    </submittedName>
</protein>
<evidence type="ECO:0000313" key="3">
    <source>
        <dbReference type="EMBL" id="MBD9362011.1"/>
    </source>
</evidence>
<name>A0ABR9DFZ3_9GAMM</name>